<dbReference type="KEGG" id="aym:YM304_27650"/>
<gene>
    <name evidence="1" type="ORF">YM304_27650</name>
</gene>
<dbReference type="InterPro" id="IPR012808">
    <property type="entry name" value="CHP02453"/>
</dbReference>
<evidence type="ECO:0008006" key="3">
    <source>
        <dbReference type="Google" id="ProtNLM"/>
    </source>
</evidence>
<keyword evidence="2" id="KW-1185">Reference proteome</keyword>
<dbReference type="OrthoDB" id="9794241at2"/>
<accession>A0A6C7ED19</accession>
<sequence>MAFAGFPSEAIEFYEQLADDNSKAFWAENKHRFVEHVKGPMTELTEALDDYGPFHLFRPHNDLRFSKNKPPYKTHQGAYGESEGGHGQYVQFSADGLMVGIGYYAMARDQLKRFRDAVVADATGDEIARLVADAAKRKYEIGAIDELKTAPRGYDKTHPRIELIRRKGLMLSKNFGAPKWVHTKQAEKKIRECWEGARDVCDWLDAHVGPSTEPPSDRPF</sequence>
<dbReference type="InterPro" id="IPR015996">
    <property type="entry name" value="UCP028451"/>
</dbReference>
<name>A0A6C7ED19_ILUCY</name>
<dbReference type="Proteomes" id="UP000011863">
    <property type="component" value="Chromosome"/>
</dbReference>
<dbReference type="RefSeq" id="WP_015442326.1">
    <property type="nucleotide sequence ID" value="NC_020520.1"/>
</dbReference>
<proteinExistence type="predicted"/>
<dbReference type="PANTHER" id="PTHR36452:SF1">
    <property type="entry name" value="DUF2461 DOMAIN-CONTAINING PROTEIN"/>
    <property type="match status" value="1"/>
</dbReference>
<dbReference type="Pfam" id="PF09365">
    <property type="entry name" value="DUF2461"/>
    <property type="match status" value="1"/>
</dbReference>
<protein>
    <recommendedName>
        <fullName evidence="3">TIGR02453 family protein</fullName>
    </recommendedName>
</protein>
<dbReference type="PANTHER" id="PTHR36452">
    <property type="entry name" value="CHROMOSOME 12, WHOLE GENOME SHOTGUN SEQUENCE"/>
    <property type="match status" value="1"/>
</dbReference>
<reference evidence="1 2" key="1">
    <citation type="journal article" date="2013" name="Int. J. Syst. Evol. Microbiol.">
        <title>Ilumatobacter nonamiense sp. nov. and Ilumatobacter coccineum sp. nov., isolated from seashore sand.</title>
        <authorList>
            <person name="Matsumoto A."/>
            <person name="Kasai H."/>
            <person name="Matsuo Y."/>
            <person name="Shizuri Y."/>
            <person name="Ichikawa N."/>
            <person name="Fujita N."/>
            <person name="Omura S."/>
            <person name="Takahashi Y."/>
        </authorList>
    </citation>
    <scope>NUCLEOTIDE SEQUENCE [LARGE SCALE GENOMIC DNA]</scope>
    <source>
        <strain evidence="2">NBRC 103263 / KCTC 29153 / YM16-304</strain>
    </source>
</reference>
<evidence type="ECO:0000313" key="2">
    <source>
        <dbReference type="Proteomes" id="UP000011863"/>
    </source>
</evidence>
<dbReference type="PIRSF" id="PIRSF028451">
    <property type="entry name" value="UCP028451"/>
    <property type="match status" value="1"/>
</dbReference>
<evidence type="ECO:0000313" key="1">
    <source>
        <dbReference type="EMBL" id="BAN03079.1"/>
    </source>
</evidence>
<dbReference type="EMBL" id="AP012057">
    <property type="protein sequence ID" value="BAN03079.1"/>
    <property type="molecule type" value="Genomic_DNA"/>
</dbReference>
<dbReference type="AlphaFoldDB" id="A0A6C7ED19"/>
<dbReference type="NCBIfam" id="TIGR02453">
    <property type="entry name" value="TIGR02453 family protein"/>
    <property type="match status" value="1"/>
</dbReference>
<organism evidence="1 2">
    <name type="scientific">Ilumatobacter coccineus (strain NBRC 103263 / KCTC 29153 / YM16-304)</name>
    <dbReference type="NCBI Taxonomy" id="1313172"/>
    <lineage>
        <taxon>Bacteria</taxon>
        <taxon>Bacillati</taxon>
        <taxon>Actinomycetota</taxon>
        <taxon>Acidimicrobiia</taxon>
        <taxon>Acidimicrobiales</taxon>
        <taxon>Ilumatobacteraceae</taxon>
        <taxon>Ilumatobacter</taxon>
    </lineage>
</organism>